<evidence type="ECO:0000256" key="2">
    <source>
        <dbReference type="ARBA" id="ARBA00004496"/>
    </source>
</evidence>
<evidence type="ECO:0000256" key="7">
    <source>
        <dbReference type="ARBA" id="ARBA00023015"/>
    </source>
</evidence>
<keyword evidence="4" id="KW-1017">Isopeptide bond</keyword>
<evidence type="ECO:0000256" key="1">
    <source>
        <dbReference type="ARBA" id="ARBA00004123"/>
    </source>
</evidence>
<evidence type="ECO:0000256" key="4">
    <source>
        <dbReference type="ARBA" id="ARBA00022499"/>
    </source>
</evidence>
<dbReference type="EMBL" id="QGNW01000051">
    <property type="protein sequence ID" value="RVX06534.1"/>
    <property type="molecule type" value="Genomic_DNA"/>
</dbReference>
<evidence type="ECO:0000256" key="9">
    <source>
        <dbReference type="ARBA" id="ARBA00023242"/>
    </source>
</evidence>
<keyword evidence="8" id="KW-0804">Transcription</keyword>
<keyword evidence="3" id="KW-0963">Cytoplasm</keyword>
<dbReference type="InterPro" id="IPR018866">
    <property type="entry name" value="Znf-4CXXC_R1"/>
</dbReference>
<keyword evidence="12" id="KW-0132">Cell division</keyword>
<evidence type="ECO:0000256" key="6">
    <source>
        <dbReference type="ARBA" id="ARBA00022843"/>
    </source>
</evidence>
<reference evidence="12 13" key="1">
    <citation type="journal article" date="2018" name="PLoS Genet.">
        <title>Population sequencing reveals clonal diversity and ancestral inbreeding in the grapevine cultivar Chardonnay.</title>
        <authorList>
            <person name="Roach M.J."/>
            <person name="Johnson D.L."/>
            <person name="Bohlmann J."/>
            <person name="van Vuuren H.J."/>
            <person name="Jones S.J."/>
            <person name="Pretorius I.S."/>
            <person name="Schmidt S.A."/>
            <person name="Borneman A.R."/>
        </authorList>
    </citation>
    <scope>NUCLEOTIDE SEQUENCE [LARGE SCALE GENOMIC DNA]</scope>
    <source>
        <strain evidence="13">cv. Chardonnay</strain>
        <tissue evidence="12">Leaf</tissue>
    </source>
</reference>
<dbReference type="InterPro" id="IPR040221">
    <property type="entry name" value="CDCA7/CDA7L"/>
</dbReference>
<keyword evidence="6" id="KW-0832">Ubl conjugation</keyword>
<dbReference type="PANTHER" id="PTHR31169:SF8">
    <property type="entry name" value="ZINC-FINGER DOMAIN OF MONOAMINE-OXIDASE A REPRESSOR R1 PROTEIN"/>
    <property type="match status" value="1"/>
</dbReference>
<feature type="region of interest" description="Disordered" evidence="10">
    <location>
        <begin position="132"/>
        <end position="173"/>
    </location>
</feature>
<keyword evidence="5" id="KW-0597">Phosphoprotein</keyword>
<dbReference type="GO" id="GO:0006355">
    <property type="term" value="P:regulation of DNA-templated transcription"/>
    <property type="evidence" value="ECO:0007669"/>
    <property type="project" value="InterPro"/>
</dbReference>
<dbReference type="AlphaFoldDB" id="A0A438JC54"/>
<evidence type="ECO:0000256" key="3">
    <source>
        <dbReference type="ARBA" id="ARBA00022490"/>
    </source>
</evidence>
<evidence type="ECO:0000313" key="13">
    <source>
        <dbReference type="Proteomes" id="UP000288805"/>
    </source>
</evidence>
<keyword evidence="7" id="KW-0805">Transcription regulation</keyword>
<comment type="subcellular location">
    <subcellularLocation>
        <location evidence="2">Cytoplasm</location>
    </subcellularLocation>
    <subcellularLocation>
        <location evidence="1">Nucleus</location>
    </subcellularLocation>
</comment>
<evidence type="ECO:0000256" key="8">
    <source>
        <dbReference type="ARBA" id="ARBA00023163"/>
    </source>
</evidence>
<name>A0A438JC54_VITVI</name>
<sequence>MLKCRQKTRDSGTLCRNLKKNKPCPIKYCQRCLLNRYGEKAEEVAQLEDWKCPKCRGICNCSFCRKKIGCAPTGILVHKAKATGFSSVSEMLQVMDPDNSVKNVKEMVAYPRKPATPSKKSNLKGLCITNELSNNEAKPEQEDGDILQEKSSETGSSQKVSSDSIEIGENREGDSTICQNMGGLDNAGAKRYKVVKSHTVKNTSKFQNRAFVVDVPLPQGTKLTTVTGIELPPEDVGDALQFLEFCAAFGKQGNEGFLSGQIGTVVRAFSKLVAKDFAVETEILALLDSLLQAEALKGNYAVCISWKAKKERPLEI</sequence>
<dbReference type="PANTHER" id="PTHR31169">
    <property type="entry name" value="OS05G0300700 PROTEIN"/>
    <property type="match status" value="1"/>
</dbReference>
<protein>
    <submittedName>
        <fullName evidence="12">Cell division cycle-associated 7-like protein</fullName>
    </submittedName>
</protein>
<proteinExistence type="predicted"/>
<keyword evidence="9" id="KW-0539">Nucleus</keyword>
<gene>
    <name evidence="12" type="primary">CDCA7L_2</name>
    <name evidence="12" type="ORF">CK203_023614</name>
</gene>
<dbReference type="GO" id="GO:0005634">
    <property type="term" value="C:nucleus"/>
    <property type="evidence" value="ECO:0007669"/>
    <property type="project" value="UniProtKB-SubCell"/>
</dbReference>
<feature type="compositionally biased region" description="Polar residues" evidence="10">
    <location>
        <begin position="153"/>
        <end position="164"/>
    </location>
</feature>
<comment type="caution">
    <text evidence="12">The sequence shown here is derived from an EMBL/GenBank/DDBJ whole genome shotgun (WGS) entry which is preliminary data.</text>
</comment>
<accession>A0A438JC54</accession>
<evidence type="ECO:0000313" key="12">
    <source>
        <dbReference type="EMBL" id="RVX06534.1"/>
    </source>
</evidence>
<feature type="domain" description="Zinc-finger" evidence="11">
    <location>
        <begin position="3"/>
        <end position="92"/>
    </location>
</feature>
<feature type="compositionally biased region" description="Basic and acidic residues" evidence="10">
    <location>
        <begin position="137"/>
        <end position="152"/>
    </location>
</feature>
<evidence type="ECO:0000259" key="11">
    <source>
        <dbReference type="Pfam" id="PF10497"/>
    </source>
</evidence>
<dbReference type="GO" id="GO:0005737">
    <property type="term" value="C:cytoplasm"/>
    <property type="evidence" value="ECO:0007669"/>
    <property type="project" value="UniProtKB-SubCell"/>
</dbReference>
<dbReference type="Proteomes" id="UP000288805">
    <property type="component" value="Unassembled WGS sequence"/>
</dbReference>
<organism evidence="12 13">
    <name type="scientific">Vitis vinifera</name>
    <name type="common">Grape</name>
    <dbReference type="NCBI Taxonomy" id="29760"/>
    <lineage>
        <taxon>Eukaryota</taxon>
        <taxon>Viridiplantae</taxon>
        <taxon>Streptophyta</taxon>
        <taxon>Embryophyta</taxon>
        <taxon>Tracheophyta</taxon>
        <taxon>Spermatophyta</taxon>
        <taxon>Magnoliopsida</taxon>
        <taxon>eudicotyledons</taxon>
        <taxon>Gunneridae</taxon>
        <taxon>Pentapetalae</taxon>
        <taxon>rosids</taxon>
        <taxon>Vitales</taxon>
        <taxon>Vitaceae</taxon>
        <taxon>Viteae</taxon>
        <taxon>Vitis</taxon>
    </lineage>
</organism>
<dbReference type="GO" id="GO:0051301">
    <property type="term" value="P:cell division"/>
    <property type="evidence" value="ECO:0007669"/>
    <property type="project" value="UniProtKB-KW"/>
</dbReference>
<keyword evidence="12" id="KW-0131">Cell cycle</keyword>
<evidence type="ECO:0000256" key="10">
    <source>
        <dbReference type="SAM" id="MobiDB-lite"/>
    </source>
</evidence>
<evidence type="ECO:0000256" key="5">
    <source>
        <dbReference type="ARBA" id="ARBA00022553"/>
    </source>
</evidence>
<dbReference type="Pfam" id="PF10497">
    <property type="entry name" value="zf-4CXXC_R1"/>
    <property type="match status" value="1"/>
</dbReference>